<dbReference type="OrthoDB" id="5976774at2759"/>
<dbReference type="Pfam" id="PF20721">
    <property type="entry name" value="C19orf12"/>
    <property type="match status" value="1"/>
</dbReference>
<dbReference type="EMBL" id="CACRXK020024569">
    <property type="protein sequence ID" value="CAB4038779.1"/>
    <property type="molecule type" value="Genomic_DNA"/>
</dbReference>
<evidence type="ECO:0000313" key="3">
    <source>
        <dbReference type="Proteomes" id="UP001152795"/>
    </source>
</evidence>
<proteinExistence type="inferred from homology"/>
<evidence type="ECO:0000256" key="1">
    <source>
        <dbReference type="ARBA" id="ARBA00029457"/>
    </source>
</evidence>
<dbReference type="PANTHER" id="PTHR31493">
    <property type="entry name" value="NAZO FAMILY MEMBER"/>
    <property type="match status" value="1"/>
</dbReference>
<comment type="caution">
    <text evidence="2">The sequence shown here is derived from an EMBL/GenBank/DDBJ whole genome shotgun (WGS) entry which is preliminary data.</text>
</comment>
<gene>
    <name evidence="2" type="ORF">PACLA_8A070539</name>
</gene>
<dbReference type="InterPro" id="IPR033369">
    <property type="entry name" value="C19orf12"/>
</dbReference>
<dbReference type="PANTHER" id="PTHR31493:SF1">
    <property type="entry name" value="PROTEIN C19ORF12"/>
    <property type="match status" value="1"/>
</dbReference>
<comment type="similarity">
    <text evidence="1">Belongs to the C19orf12 family.</text>
</comment>
<accession>A0A6S7LQY0</accession>
<sequence>MAGTVRISPDDLVDVLAKLAKDGNLQVSVKQSVKGGVIAGTGATVGGLLGGPVGIAVGATIGGLIGAYTTSGTFKSVCSILQELTPIEKEKLHRSITMALGDVGMLDVAAVGVLIATDQVYKQQMIGAMMEYFRDELQMEVVE</sequence>
<protein>
    <submittedName>
        <fullName evidence="2">Uncharacterized protein</fullName>
    </submittedName>
</protein>
<organism evidence="2 3">
    <name type="scientific">Paramuricea clavata</name>
    <name type="common">Red gorgonian</name>
    <name type="synonym">Violescent sea-whip</name>
    <dbReference type="NCBI Taxonomy" id="317549"/>
    <lineage>
        <taxon>Eukaryota</taxon>
        <taxon>Metazoa</taxon>
        <taxon>Cnidaria</taxon>
        <taxon>Anthozoa</taxon>
        <taxon>Octocorallia</taxon>
        <taxon>Malacalcyonacea</taxon>
        <taxon>Plexauridae</taxon>
        <taxon>Paramuricea</taxon>
    </lineage>
</organism>
<evidence type="ECO:0000313" key="2">
    <source>
        <dbReference type="EMBL" id="CAB4038779.1"/>
    </source>
</evidence>
<dbReference type="Proteomes" id="UP001152795">
    <property type="component" value="Unassembled WGS sequence"/>
</dbReference>
<dbReference type="AlphaFoldDB" id="A0A6S7LQY0"/>
<name>A0A6S7LQY0_PARCT</name>
<reference evidence="2" key="1">
    <citation type="submission" date="2020-04" db="EMBL/GenBank/DDBJ databases">
        <authorList>
            <person name="Alioto T."/>
            <person name="Alioto T."/>
            <person name="Gomez Garrido J."/>
        </authorList>
    </citation>
    <scope>NUCLEOTIDE SEQUENCE</scope>
    <source>
        <strain evidence="2">A484AB</strain>
    </source>
</reference>
<keyword evidence="3" id="KW-1185">Reference proteome</keyword>